<protein>
    <submittedName>
        <fullName evidence="4">SAPC2 protein</fullName>
    </submittedName>
</protein>
<dbReference type="PANTHER" id="PTHR14907">
    <property type="entry name" value="FI14130P"/>
    <property type="match status" value="1"/>
</dbReference>
<evidence type="ECO:0000256" key="1">
    <source>
        <dbReference type="SAM" id="Coils"/>
    </source>
</evidence>
<accession>A0ABS2Z3B2</accession>
<feature type="non-terminal residue" evidence="4">
    <location>
        <position position="1169"/>
    </location>
</feature>
<dbReference type="Gene3D" id="2.60.40.10">
    <property type="entry name" value="Immunoglobulins"/>
    <property type="match status" value="3"/>
</dbReference>
<feature type="non-terminal residue" evidence="4">
    <location>
        <position position="1"/>
    </location>
</feature>
<evidence type="ECO:0000313" key="4">
    <source>
        <dbReference type="EMBL" id="MBN3292976.1"/>
    </source>
</evidence>
<evidence type="ECO:0000259" key="3">
    <source>
        <dbReference type="PROSITE" id="PS50853"/>
    </source>
</evidence>
<feature type="domain" description="Fibronectin type-III" evidence="3">
    <location>
        <begin position="551"/>
        <end position="635"/>
    </location>
</feature>
<proteinExistence type="predicted"/>
<dbReference type="SUPFAM" id="SSF49265">
    <property type="entry name" value="Fibronectin type III"/>
    <property type="match status" value="2"/>
</dbReference>
<dbReference type="SMART" id="SM00060">
    <property type="entry name" value="FN3"/>
    <property type="match status" value="3"/>
</dbReference>
<keyword evidence="5" id="KW-1185">Reference proteome</keyword>
<feature type="region of interest" description="Disordered" evidence="2">
    <location>
        <begin position="647"/>
        <end position="757"/>
    </location>
</feature>
<feature type="region of interest" description="Disordered" evidence="2">
    <location>
        <begin position="430"/>
        <end position="463"/>
    </location>
</feature>
<reference evidence="4" key="1">
    <citation type="journal article" date="2021" name="Cell">
        <title>Tracing the genetic footprints of vertebrate landing in non-teleost ray-finned fishes.</title>
        <authorList>
            <person name="Bi X."/>
            <person name="Wang K."/>
            <person name="Yang L."/>
            <person name="Pan H."/>
            <person name="Jiang H."/>
            <person name="Wei Q."/>
            <person name="Fang M."/>
            <person name="Yu H."/>
            <person name="Zhu C."/>
            <person name="Cai Y."/>
            <person name="He Y."/>
            <person name="Gan X."/>
            <person name="Zeng H."/>
            <person name="Yu D."/>
            <person name="Zhu Y."/>
            <person name="Jiang H."/>
            <person name="Qiu Q."/>
            <person name="Yang H."/>
            <person name="Zhang Y.E."/>
            <person name="Wang W."/>
            <person name="Zhu M."/>
            <person name="He S."/>
            <person name="Zhang G."/>
        </authorList>
    </citation>
    <scope>NUCLEOTIDE SEQUENCE</scope>
    <source>
        <strain evidence="4">Bchr_001</strain>
    </source>
</reference>
<dbReference type="PROSITE" id="PS50853">
    <property type="entry name" value="FN3"/>
    <property type="match status" value="3"/>
</dbReference>
<dbReference type="Gene3D" id="1.25.10.10">
    <property type="entry name" value="Leucine-rich Repeat Variant"/>
    <property type="match status" value="1"/>
</dbReference>
<feature type="domain" description="Fibronectin type-III" evidence="3">
    <location>
        <begin position="359"/>
        <end position="446"/>
    </location>
</feature>
<name>A0ABS2Z3B2_POLSE</name>
<evidence type="ECO:0000256" key="2">
    <source>
        <dbReference type="SAM" id="MobiDB-lite"/>
    </source>
</evidence>
<gene>
    <name evidence="4" type="primary">Sapcd2</name>
    <name evidence="4" type="ORF">GTO92_0012423</name>
</gene>
<dbReference type="Proteomes" id="UP001166052">
    <property type="component" value="Unassembled WGS sequence"/>
</dbReference>
<dbReference type="SUPFAM" id="SSF48371">
    <property type="entry name" value="ARM repeat"/>
    <property type="match status" value="1"/>
</dbReference>
<feature type="coiled-coil region" evidence="1">
    <location>
        <begin position="1108"/>
        <end position="1156"/>
    </location>
</feature>
<dbReference type="PANTHER" id="PTHR14907:SF2">
    <property type="entry name" value="SUPPRESSOR APC DOMAIN-CONTAINING PROTEIN 2"/>
    <property type="match status" value="1"/>
</dbReference>
<feature type="region of interest" description="Disordered" evidence="2">
    <location>
        <begin position="805"/>
        <end position="832"/>
    </location>
</feature>
<dbReference type="InterPro" id="IPR011989">
    <property type="entry name" value="ARM-like"/>
</dbReference>
<feature type="compositionally biased region" description="Acidic residues" evidence="2">
    <location>
        <begin position="444"/>
        <end position="458"/>
    </location>
</feature>
<dbReference type="InterPro" id="IPR003961">
    <property type="entry name" value="FN3_dom"/>
</dbReference>
<dbReference type="Pfam" id="PF11414">
    <property type="entry name" value="Suppressor_APC"/>
    <property type="match status" value="1"/>
</dbReference>
<dbReference type="InterPro" id="IPR016024">
    <property type="entry name" value="ARM-type_fold"/>
</dbReference>
<evidence type="ECO:0000313" key="5">
    <source>
        <dbReference type="Proteomes" id="UP001166052"/>
    </source>
</evidence>
<feature type="compositionally biased region" description="Basic and acidic residues" evidence="2">
    <location>
        <begin position="693"/>
        <end position="704"/>
    </location>
</feature>
<feature type="domain" description="Fibronectin type-III" evidence="3">
    <location>
        <begin position="463"/>
        <end position="550"/>
    </location>
</feature>
<sequence>MVLKERGGPGVLGILLSSDPTRVAGAVEELVWELHHHKDALMDTLERDPRSKECLQTLCRLLTSTNVRLCSNAVYILGSVAESATMVEQLVSVGSTGYWESWDVLGMLNSLLRWDNPELVMNAAGTIGTLAESSVGRQWILSDRTFEDIVDSVTELLDAANEWTVNNAALVLARLALCDQGCRQLLDHQNSGTVLTKLMALLQVDKVGSGMNAAFALGRLCDSDAGRTCVLGMPEAPAMVTALEAMVCHADSASSKNACFALSCLATNKEGHAYTLQSPTFPELLSSLLHLLQVEDQDATWFAAMVVRVLAEQPSGVLRLRQCGDLEPLLQILAHSPSSQKELLDEVELTLRRLRCLTKPAAPRAQRLSPTSVLLTWDKASPESQLEVTYSLLDRDHLLYCGPDCSFTLLDVQPGRHFSFQLRLSTDGGDVSPLSDASHFTLTTEEEEEEEEEEDEDMQLPSCPQDLRVTGCTTTQVKLSWAPPSRPSRTLRGYQVFRGEKLLEGTSELSCIVGGLAPNTLYEFWVCAISTRGRGAKAGIRARTADTGNHAPSRLTVTVLGRHEILVSWDVPEALLGKLFNYELSMNGRVVYLGTERSYKAHRLTANTEYTFTVSSITSEGRYEARPVTKRTARDEYESTTRCLYASTRPSLQPPGHSALAKEAAAVGDTSEPVTRTRHSGKVPRAQLQLSKGDVRGADNDGGGKARARRLSAQMQRPEGSEWAAQGPEVVTRPGQAAQRWRSPGRDAGGGSAGKKEVSHHKSFNSWLPILPGSHLTYACALQVHMLLLNTVCAYPGKGGNNEDHLGARWPPNEGRRQLPRRASPARGKGTALLEQRTKSETELVQRAPRRKKKEKKEGILWRRDLSFGEHPQGAPSLVGLQLLHSAMESPATLKAASTEPRLQREEPLSTDAPWRLRNLAKDGSQCPPSGLEYRSPSLPRIVPRFPVTQGHKPGSQAVLQDKGPPESAPMPRSQSEVSTGLGGSRRHGRGRDEQRRHTITNGVDYSLLKRMKELEQEKDSLLQGLEVVECARDWYHQQIQAVQERQKLVGQDSGGTDLFSEACQGRLNQLLPRLQEVNRCINELLSSSGKPFTTSAVPNPPQSTAGLANSQQAVHMLKEQNRLLTKEVTDKSERITQLEQEKSALIKQLFEARARSNPETSAMDSTFI</sequence>
<dbReference type="InterPro" id="IPR036116">
    <property type="entry name" value="FN3_sf"/>
</dbReference>
<dbReference type="CDD" id="cd00063">
    <property type="entry name" value="FN3"/>
    <property type="match status" value="3"/>
</dbReference>
<feature type="region of interest" description="Disordered" evidence="2">
    <location>
        <begin position="892"/>
        <end position="1000"/>
    </location>
</feature>
<keyword evidence="1" id="KW-0175">Coiled coil</keyword>
<dbReference type="Pfam" id="PF00041">
    <property type="entry name" value="fn3"/>
    <property type="match status" value="2"/>
</dbReference>
<comment type="caution">
    <text evidence="4">The sequence shown here is derived from an EMBL/GenBank/DDBJ whole genome shotgun (WGS) entry which is preliminary data.</text>
</comment>
<dbReference type="EMBL" id="JAAWVN010019250">
    <property type="protein sequence ID" value="MBN3292976.1"/>
    <property type="molecule type" value="Genomic_DNA"/>
</dbReference>
<organism evidence="4 5">
    <name type="scientific">Polypterus senegalus</name>
    <name type="common">Senegal bichir</name>
    <dbReference type="NCBI Taxonomy" id="55291"/>
    <lineage>
        <taxon>Eukaryota</taxon>
        <taxon>Metazoa</taxon>
        <taxon>Chordata</taxon>
        <taxon>Craniata</taxon>
        <taxon>Vertebrata</taxon>
        <taxon>Euteleostomi</taxon>
        <taxon>Actinopterygii</taxon>
        <taxon>Polypteriformes</taxon>
        <taxon>Polypteridae</taxon>
        <taxon>Polypterus</taxon>
    </lineage>
</organism>
<feature type="region of interest" description="Disordered" evidence="2">
    <location>
        <begin position="839"/>
        <end position="858"/>
    </location>
</feature>
<dbReference type="InterPro" id="IPR026828">
    <property type="entry name" value="SAPC2_1/2"/>
</dbReference>
<dbReference type="InterPro" id="IPR013783">
    <property type="entry name" value="Ig-like_fold"/>
</dbReference>